<dbReference type="RefSeq" id="WP_015949200.1">
    <property type="nucleotide sequence ID" value="NC_011768.1"/>
</dbReference>
<dbReference type="InterPro" id="IPR006674">
    <property type="entry name" value="HD_domain"/>
</dbReference>
<dbReference type="PANTHER" id="PTHR11373:SF4">
    <property type="entry name" value="DEOXYNUCLEOSIDE TRIPHOSPHATE TRIPHOSPHOHYDROLASE SAMHD1"/>
    <property type="match status" value="1"/>
</dbReference>
<proteinExistence type="predicted"/>
<dbReference type="Proteomes" id="UP000000739">
    <property type="component" value="Chromosome"/>
</dbReference>
<dbReference type="Pfam" id="PF01966">
    <property type="entry name" value="HD"/>
    <property type="match status" value="1"/>
</dbReference>
<sequence length="455" mass="51114">MAKHIHEFRDPVHVFVRLKTDERRVVDSRPFQRLRDIHQLAMTYLVYPGATHRRFEHSLGVMELASRVFDIVTDQRNIGQAGEVFPEVTDERSRLNWKAVLRMAALLHDIGHLPFSHAAEKELLPEGWSHETLTRKLILSEDVHNLLSGMNLQAETVAKIALGPKEAPDLEFTPWETILSEILVGDAFGVDRMDYLLRDSLHTGVAYGRFDHYRLIDTLRILPQPPPAPCEEGDGSGASPESCEAGSAFALGVEEGGLQSSEALMFARYFMFSQMYIHPIRRIYDEHLKDFLKDWLPGGAYPIGANEHLSMTDAEVLSALHQSANNSDMPGHAHAKRIVGREHFKVVYEKNPVDSEKNPEAGKAIAKAAAQVFGADKIRHNSYSQEGGDSAFPVKRRDDQVASSLSLSSVLLNMPVVSVDYIFAARDIETRVLEWIRQNKNDLITQSEEEDGETT</sequence>
<dbReference type="GO" id="GO:0008832">
    <property type="term" value="F:dGTPase activity"/>
    <property type="evidence" value="ECO:0007669"/>
    <property type="project" value="TreeGrafter"/>
</dbReference>
<organism evidence="2 3">
    <name type="scientific">Desulfatibacillum aliphaticivorans</name>
    <dbReference type="NCBI Taxonomy" id="218208"/>
    <lineage>
        <taxon>Bacteria</taxon>
        <taxon>Pseudomonadati</taxon>
        <taxon>Thermodesulfobacteriota</taxon>
        <taxon>Desulfobacteria</taxon>
        <taxon>Desulfobacterales</taxon>
        <taxon>Desulfatibacillaceae</taxon>
        <taxon>Desulfatibacillum</taxon>
    </lineage>
</organism>
<gene>
    <name evidence="2" type="ordered locus">Dalk_4475</name>
</gene>
<evidence type="ECO:0000313" key="3">
    <source>
        <dbReference type="Proteomes" id="UP000000739"/>
    </source>
</evidence>
<name>B8FCJ1_DESAL</name>
<dbReference type="PANTHER" id="PTHR11373">
    <property type="entry name" value="DEOXYNUCLEOSIDE TRIPHOSPHATE TRIPHOSPHOHYDROLASE"/>
    <property type="match status" value="1"/>
</dbReference>
<protein>
    <submittedName>
        <fullName evidence="2">Metal dependent phosphohydrolase</fullName>
    </submittedName>
</protein>
<dbReference type="AlphaFoldDB" id="B8FCJ1"/>
<dbReference type="SMART" id="SM00471">
    <property type="entry name" value="HDc"/>
    <property type="match status" value="1"/>
</dbReference>
<evidence type="ECO:0000259" key="1">
    <source>
        <dbReference type="SMART" id="SM00471"/>
    </source>
</evidence>
<dbReference type="Gene3D" id="1.10.3210.10">
    <property type="entry name" value="Hypothetical protein af1432"/>
    <property type="match status" value="1"/>
</dbReference>
<dbReference type="InterPro" id="IPR045509">
    <property type="entry name" value="HD_assoc_2"/>
</dbReference>
<dbReference type="InterPro" id="IPR050135">
    <property type="entry name" value="dGTPase-like"/>
</dbReference>
<dbReference type="CDD" id="cd00077">
    <property type="entry name" value="HDc"/>
    <property type="match status" value="1"/>
</dbReference>
<keyword evidence="3" id="KW-1185">Reference proteome</keyword>
<dbReference type="HOGENOM" id="CLU_026821_3_0_7"/>
<dbReference type="GO" id="GO:0006203">
    <property type="term" value="P:dGTP catabolic process"/>
    <property type="evidence" value="ECO:0007669"/>
    <property type="project" value="TreeGrafter"/>
</dbReference>
<dbReference type="SUPFAM" id="SSF109604">
    <property type="entry name" value="HD-domain/PDEase-like"/>
    <property type="match status" value="1"/>
</dbReference>
<feature type="domain" description="HD/PDEase" evidence="1">
    <location>
        <begin position="50"/>
        <end position="205"/>
    </location>
</feature>
<reference evidence="2 3" key="1">
    <citation type="journal article" date="2012" name="Environ. Microbiol.">
        <title>The genome sequence of Desulfatibacillum alkenivorans AK-01: a blueprint for anaerobic alkane oxidation.</title>
        <authorList>
            <person name="Callaghan A.V."/>
            <person name="Morris B.E."/>
            <person name="Pereira I.A."/>
            <person name="McInerney M.J."/>
            <person name="Austin R.N."/>
            <person name="Groves J.T."/>
            <person name="Kukor J.J."/>
            <person name="Suflita J.M."/>
            <person name="Young L.Y."/>
            <person name="Zylstra G.J."/>
            <person name="Wawrik B."/>
        </authorList>
    </citation>
    <scope>NUCLEOTIDE SEQUENCE [LARGE SCALE GENOMIC DNA]</scope>
    <source>
        <strain evidence="2 3">AK-01</strain>
    </source>
</reference>
<dbReference type="eggNOG" id="COG1078">
    <property type="taxonomic scope" value="Bacteria"/>
</dbReference>
<dbReference type="KEGG" id="dal:Dalk_4475"/>
<accession>B8FCJ1</accession>
<evidence type="ECO:0000313" key="2">
    <source>
        <dbReference type="EMBL" id="ACL06154.1"/>
    </source>
</evidence>
<dbReference type="EMBL" id="CP001322">
    <property type="protein sequence ID" value="ACL06154.1"/>
    <property type="molecule type" value="Genomic_DNA"/>
</dbReference>
<dbReference type="Pfam" id="PF19276">
    <property type="entry name" value="HD_assoc_2"/>
    <property type="match status" value="1"/>
</dbReference>
<dbReference type="InterPro" id="IPR003607">
    <property type="entry name" value="HD/PDEase_dom"/>
</dbReference>